<dbReference type="Gene3D" id="2.40.50.140">
    <property type="entry name" value="Nucleic acid-binding proteins"/>
    <property type="match status" value="1"/>
</dbReference>
<dbReference type="EMBL" id="BAED01000052">
    <property type="protein sequence ID" value="GAB06429.1"/>
    <property type="molecule type" value="Genomic_DNA"/>
</dbReference>
<evidence type="ECO:0000313" key="4">
    <source>
        <dbReference type="Proteomes" id="UP000006023"/>
    </source>
</evidence>
<dbReference type="SMART" id="SM00357">
    <property type="entry name" value="CSP"/>
    <property type="match status" value="1"/>
</dbReference>
<dbReference type="PRINTS" id="PR00050">
    <property type="entry name" value="COLDSHOCK"/>
</dbReference>
<dbReference type="GO" id="GO:0003676">
    <property type="term" value="F:nucleic acid binding"/>
    <property type="evidence" value="ECO:0007669"/>
    <property type="project" value="InterPro"/>
</dbReference>
<dbReference type="InterPro" id="IPR002059">
    <property type="entry name" value="CSP_DNA-bd"/>
</dbReference>
<evidence type="ECO:0000259" key="2">
    <source>
        <dbReference type="PROSITE" id="PS51857"/>
    </source>
</evidence>
<dbReference type="PROSITE" id="PS51857">
    <property type="entry name" value="CSD_2"/>
    <property type="match status" value="1"/>
</dbReference>
<sequence length="144" mass="15780">MSTVPTGKVKWYDADKGFGFLSQESGEDVYVRAGALPEGVEALKPGQKVEFGMAAGRRGPQALNVTVLDPAPSVTRNTREAARNQARKEAKRHTPDELHGMVADLITLLEGKVQPDLRKGRYPDRKTAQRISEVVRAVARELEA</sequence>
<dbReference type="STRING" id="1075090.GOAMR_52_00260"/>
<proteinExistence type="predicted"/>
<evidence type="ECO:0000256" key="1">
    <source>
        <dbReference type="SAM" id="MobiDB-lite"/>
    </source>
</evidence>
<comment type="caution">
    <text evidence="3">The sequence shown here is derived from an EMBL/GenBank/DDBJ whole genome shotgun (WGS) entry which is preliminary data.</text>
</comment>
<evidence type="ECO:0000313" key="3">
    <source>
        <dbReference type="EMBL" id="GAB06429.1"/>
    </source>
</evidence>
<dbReference type="PANTHER" id="PTHR11544">
    <property type="entry name" value="COLD SHOCK DOMAIN CONTAINING PROTEINS"/>
    <property type="match status" value="1"/>
</dbReference>
<reference evidence="3 4" key="1">
    <citation type="submission" date="2011-11" db="EMBL/GenBank/DDBJ databases">
        <title>Whole genome shotgun sequence of Gordonia amarae NBRC 15530.</title>
        <authorList>
            <person name="Takarada H."/>
            <person name="Hosoyama A."/>
            <person name="Tsuchikane K."/>
            <person name="Katsumata H."/>
            <person name="Yamazaki S."/>
            <person name="Fujita N."/>
        </authorList>
    </citation>
    <scope>NUCLEOTIDE SEQUENCE [LARGE SCALE GENOMIC DNA]</scope>
    <source>
        <strain evidence="3 4">NBRC 15530</strain>
    </source>
</reference>
<name>G7GS65_9ACTN</name>
<feature type="domain" description="CSD" evidence="2">
    <location>
        <begin position="4"/>
        <end position="67"/>
    </location>
</feature>
<dbReference type="AlphaFoldDB" id="G7GS65"/>
<protein>
    <submittedName>
        <fullName evidence="3">Putative cold shock protein</fullName>
    </submittedName>
</protein>
<dbReference type="SUPFAM" id="SSF50249">
    <property type="entry name" value="Nucleic acid-binding proteins"/>
    <property type="match status" value="1"/>
</dbReference>
<dbReference type="eggNOG" id="COG1278">
    <property type="taxonomic scope" value="Bacteria"/>
</dbReference>
<gene>
    <name evidence="3" type="ORF">GOAMR_52_00260</name>
</gene>
<feature type="region of interest" description="Disordered" evidence="1">
    <location>
        <begin position="74"/>
        <end position="97"/>
    </location>
</feature>
<feature type="compositionally biased region" description="Basic and acidic residues" evidence="1">
    <location>
        <begin position="77"/>
        <end position="97"/>
    </location>
</feature>
<dbReference type="Pfam" id="PF00313">
    <property type="entry name" value="CSD"/>
    <property type="match status" value="1"/>
</dbReference>
<dbReference type="InterPro" id="IPR050181">
    <property type="entry name" value="Cold_shock_domain"/>
</dbReference>
<organism evidence="3 4">
    <name type="scientific">Gordonia amarae NBRC 15530</name>
    <dbReference type="NCBI Taxonomy" id="1075090"/>
    <lineage>
        <taxon>Bacteria</taxon>
        <taxon>Bacillati</taxon>
        <taxon>Actinomycetota</taxon>
        <taxon>Actinomycetes</taxon>
        <taxon>Mycobacteriales</taxon>
        <taxon>Gordoniaceae</taxon>
        <taxon>Gordonia</taxon>
    </lineage>
</organism>
<keyword evidence="4" id="KW-1185">Reference proteome</keyword>
<dbReference type="InterPro" id="IPR011129">
    <property type="entry name" value="CSD"/>
</dbReference>
<dbReference type="Proteomes" id="UP000006023">
    <property type="component" value="Unassembled WGS sequence"/>
</dbReference>
<dbReference type="InterPro" id="IPR012340">
    <property type="entry name" value="NA-bd_OB-fold"/>
</dbReference>
<dbReference type="CDD" id="cd04458">
    <property type="entry name" value="CSP_CDS"/>
    <property type="match status" value="1"/>
</dbReference>
<accession>G7GS65</accession>